<evidence type="ECO:0000256" key="1">
    <source>
        <dbReference type="ARBA" id="ARBA00004571"/>
    </source>
</evidence>
<keyword evidence="8 11" id="KW-0472">Membrane</keyword>
<keyword evidence="16" id="KW-1185">Reference proteome</keyword>
<keyword evidence="3" id="KW-0813">Transport</keyword>
<dbReference type="InterPro" id="IPR000531">
    <property type="entry name" value="Beta-barrel_TonB"/>
</dbReference>
<evidence type="ECO:0000259" key="13">
    <source>
        <dbReference type="Pfam" id="PF00593"/>
    </source>
</evidence>
<evidence type="ECO:0000256" key="10">
    <source>
        <dbReference type="ARBA" id="ARBA00023237"/>
    </source>
</evidence>
<dbReference type="GO" id="GO:0015344">
    <property type="term" value="F:siderophore uptake transmembrane transporter activity"/>
    <property type="evidence" value="ECO:0007669"/>
    <property type="project" value="TreeGrafter"/>
</dbReference>
<comment type="caution">
    <text evidence="15">The sequence shown here is derived from an EMBL/GenBank/DDBJ whole genome shotgun (WGS) entry which is preliminary data.</text>
</comment>
<dbReference type="Pfam" id="PF00593">
    <property type="entry name" value="TonB_dep_Rec_b-barrel"/>
    <property type="match status" value="1"/>
</dbReference>
<evidence type="ECO:0000256" key="8">
    <source>
        <dbReference type="ARBA" id="ARBA00023136"/>
    </source>
</evidence>
<dbReference type="Gene3D" id="2.40.170.20">
    <property type="entry name" value="TonB-dependent receptor, beta-barrel domain"/>
    <property type="match status" value="1"/>
</dbReference>
<organism evidence="15 16">
    <name type="scientific">Oceanococcus atlanticus</name>
    <dbReference type="NCBI Taxonomy" id="1317117"/>
    <lineage>
        <taxon>Bacteria</taxon>
        <taxon>Pseudomonadati</taxon>
        <taxon>Pseudomonadota</taxon>
        <taxon>Gammaproteobacteria</taxon>
        <taxon>Chromatiales</taxon>
        <taxon>Oceanococcaceae</taxon>
        <taxon>Oceanococcus</taxon>
    </lineage>
</organism>
<feature type="signal peptide" evidence="12">
    <location>
        <begin position="1"/>
        <end position="29"/>
    </location>
</feature>
<proteinExistence type="inferred from homology"/>
<dbReference type="InterPro" id="IPR037066">
    <property type="entry name" value="Plug_dom_sf"/>
</dbReference>
<evidence type="ECO:0000256" key="9">
    <source>
        <dbReference type="ARBA" id="ARBA00023170"/>
    </source>
</evidence>
<evidence type="ECO:0000256" key="6">
    <source>
        <dbReference type="ARBA" id="ARBA00022729"/>
    </source>
</evidence>
<reference evidence="15 16" key="1">
    <citation type="submission" date="2013-04" db="EMBL/GenBank/DDBJ databases">
        <title>Oceanococcus atlanticus 22II-S10r2 Genome Sequencing.</title>
        <authorList>
            <person name="Lai Q."/>
            <person name="Li G."/>
            <person name="Shao Z."/>
        </authorList>
    </citation>
    <scope>NUCLEOTIDE SEQUENCE [LARGE SCALE GENOMIC DNA]</scope>
    <source>
        <strain evidence="15 16">22II-S10r2</strain>
    </source>
</reference>
<dbReference type="AlphaFoldDB" id="A0A1Y1SB30"/>
<dbReference type="InterPro" id="IPR036942">
    <property type="entry name" value="Beta-barrel_TonB_sf"/>
</dbReference>
<dbReference type="InterPro" id="IPR012910">
    <property type="entry name" value="Plug_dom"/>
</dbReference>
<evidence type="ECO:0000256" key="7">
    <source>
        <dbReference type="ARBA" id="ARBA00023077"/>
    </source>
</evidence>
<dbReference type="STRING" id="1317117.ATO7_11123"/>
<name>A0A1Y1SB30_9GAMM</name>
<evidence type="ECO:0000259" key="14">
    <source>
        <dbReference type="Pfam" id="PF07715"/>
    </source>
</evidence>
<dbReference type="Pfam" id="PF07715">
    <property type="entry name" value="Plug"/>
    <property type="match status" value="1"/>
</dbReference>
<gene>
    <name evidence="15" type="ORF">ATO7_11123</name>
</gene>
<sequence>MLKLIQAWGSGVRRWLFLLVLNTAVVAQATAEDAVRLPVVTVQSQGVQSTHAVTRIANSQDRTRELSELLAPAAGVQVRSSGGLGAYAEASLRGSAARHVQVLFDGIPLELAGGQAINLALFPTAVVGRADIYRGGAPLALGASGAGAIDLRPPEQAVSGVQAGYGSFATWRGAVLGGWRGGLLSLGREMSDNNFPIRNPYKPFDPADPQRLAEEPRAHAGRDQHFGLLRHSWAWGDAGMDALVYGFSQDQALPDRVNSSDPGTTLGTDLSLANLRWRTADEAYVALQWQHLREHYADPGSRIGLGDQDLRMRSRRLALSSGDDGTHFGWFGQAAWHDYHSLDATAPQAARRVRRHQLTLAGVWHARPRQALALDASLHVNALRDDVADQDPRSRSQDELFFEPQLAWRYQRAGAWCAPLGHVAYRQRAPGFVERYGDRGYITGNPALKPESLTLLDAGLACQAERLSVRGAVFAQDLRNAISFVYDARGVGRAVNTDRAVIYGLEVETDWHVSALTDLSVNFTWLESEDRTEVRAAQGRQLPGRARWQGYARINQGLPASGLPGRWRLFHEFLFEGEQYYDTSNLLKAPTTRLHSSGLHVDAGGVGLGLEVRNVLDQTHAQFNGFPRPGRSYHLSFKTTFD</sequence>
<dbReference type="SUPFAM" id="SSF56935">
    <property type="entry name" value="Porins"/>
    <property type="match status" value="1"/>
</dbReference>
<keyword evidence="9 15" id="KW-0675">Receptor</keyword>
<comment type="subcellular location">
    <subcellularLocation>
        <location evidence="1">Cell outer membrane</location>
        <topology evidence="1">Multi-pass membrane protein</topology>
    </subcellularLocation>
</comment>
<evidence type="ECO:0000313" key="15">
    <source>
        <dbReference type="EMBL" id="ORE85840.1"/>
    </source>
</evidence>
<dbReference type="PANTHER" id="PTHR30069:SF29">
    <property type="entry name" value="HEMOGLOBIN AND HEMOGLOBIN-HAPTOGLOBIN-BINDING PROTEIN 1-RELATED"/>
    <property type="match status" value="1"/>
</dbReference>
<evidence type="ECO:0000256" key="5">
    <source>
        <dbReference type="ARBA" id="ARBA00022692"/>
    </source>
</evidence>
<evidence type="ECO:0000256" key="3">
    <source>
        <dbReference type="ARBA" id="ARBA00022448"/>
    </source>
</evidence>
<dbReference type="GO" id="GO:0009279">
    <property type="term" value="C:cell outer membrane"/>
    <property type="evidence" value="ECO:0007669"/>
    <property type="project" value="UniProtKB-SubCell"/>
</dbReference>
<keyword evidence="6 12" id="KW-0732">Signal</keyword>
<feature type="domain" description="TonB-dependent receptor-like beta-barrel" evidence="13">
    <location>
        <begin position="251"/>
        <end position="590"/>
    </location>
</feature>
<feature type="domain" description="TonB-dependent receptor plug" evidence="14">
    <location>
        <begin position="48"/>
        <end position="148"/>
    </location>
</feature>
<keyword evidence="10" id="KW-0998">Cell outer membrane</keyword>
<protein>
    <submittedName>
        <fullName evidence="15">TonB-dependent receptor plug</fullName>
    </submittedName>
</protein>
<dbReference type="InterPro" id="IPR039426">
    <property type="entry name" value="TonB-dep_rcpt-like"/>
</dbReference>
<dbReference type="EMBL" id="AQQV01000003">
    <property type="protein sequence ID" value="ORE85840.1"/>
    <property type="molecule type" value="Genomic_DNA"/>
</dbReference>
<dbReference type="Proteomes" id="UP000192342">
    <property type="component" value="Unassembled WGS sequence"/>
</dbReference>
<dbReference type="PANTHER" id="PTHR30069">
    <property type="entry name" value="TONB-DEPENDENT OUTER MEMBRANE RECEPTOR"/>
    <property type="match status" value="1"/>
</dbReference>
<keyword evidence="5" id="KW-0812">Transmembrane</keyword>
<keyword evidence="7 11" id="KW-0798">TonB box</keyword>
<dbReference type="Gene3D" id="2.170.130.10">
    <property type="entry name" value="TonB-dependent receptor, plug domain"/>
    <property type="match status" value="1"/>
</dbReference>
<evidence type="ECO:0000313" key="16">
    <source>
        <dbReference type="Proteomes" id="UP000192342"/>
    </source>
</evidence>
<evidence type="ECO:0000256" key="4">
    <source>
        <dbReference type="ARBA" id="ARBA00022452"/>
    </source>
</evidence>
<evidence type="ECO:0000256" key="11">
    <source>
        <dbReference type="RuleBase" id="RU003357"/>
    </source>
</evidence>
<accession>A0A1Y1SB30</accession>
<comment type="similarity">
    <text evidence="2">Belongs to the TonB-dependent receptor family. Hemoglobin/haptoglobin binding protein subfamily.</text>
</comment>
<evidence type="ECO:0000256" key="12">
    <source>
        <dbReference type="SAM" id="SignalP"/>
    </source>
</evidence>
<feature type="chain" id="PRO_5013231466" evidence="12">
    <location>
        <begin position="30"/>
        <end position="642"/>
    </location>
</feature>
<evidence type="ECO:0000256" key="2">
    <source>
        <dbReference type="ARBA" id="ARBA00008143"/>
    </source>
</evidence>
<dbReference type="GO" id="GO:0044718">
    <property type="term" value="P:siderophore transmembrane transport"/>
    <property type="evidence" value="ECO:0007669"/>
    <property type="project" value="TreeGrafter"/>
</dbReference>
<keyword evidence="4" id="KW-1134">Transmembrane beta strand</keyword>